<dbReference type="InterPro" id="IPR012338">
    <property type="entry name" value="Beta-lactam/transpept-like"/>
</dbReference>
<dbReference type="RefSeq" id="WP_306638329.1">
    <property type="nucleotide sequence ID" value="NZ_JAUSXB010000001.1"/>
</dbReference>
<feature type="domain" description="Beta-lactamase class A catalytic" evidence="1">
    <location>
        <begin position="90"/>
        <end position="268"/>
    </location>
</feature>
<dbReference type="GO" id="GO:0008800">
    <property type="term" value="F:beta-lactamase activity"/>
    <property type="evidence" value="ECO:0007669"/>
    <property type="project" value="UniProtKB-EC"/>
</dbReference>
<evidence type="ECO:0000259" key="1">
    <source>
        <dbReference type="Pfam" id="PF13354"/>
    </source>
</evidence>
<dbReference type="SUPFAM" id="SSF56601">
    <property type="entry name" value="beta-lactamase/transpeptidase-like"/>
    <property type="match status" value="1"/>
</dbReference>
<reference evidence="2 3" key="1">
    <citation type="submission" date="2023-07" db="EMBL/GenBank/DDBJ databases">
        <title>Comparative genomics of wheat-associated soil bacteria to identify genetic determinants of phenazine resistance.</title>
        <authorList>
            <person name="Mouncey N."/>
        </authorList>
    </citation>
    <scope>NUCLEOTIDE SEQUENCE [LARGE SCALE GENOMIC DNA]</scope>
    <source>
        <strain evidence="2 3">W1I3</strain>
    </source>
</reference>
<accession>A0ABU0PPU6</accession>
<dbReference type="EMBL" id="JAUSXB010000001">
    <property type="protein sequence ID" value="MDQ0676002.1"/>
    <property type="molecule type" value="Genomic_DNA"/>
</dbReference>
<dbReference type="Proteomes" id="UP001236806">
    <property type="component" value="Unassembled WGS sequence"/>
</dbReference>
<dbReference type="Pfam" id="PF13354">
    <property type="entry name" value="Beta-lactamase2"/>
    <property type="match status" value="1"/>
</dbReference>
<proteinExistence type="predicted"/>
<organism evidence="2 3">
    <name type="scientific">Pseudarthrobacter siccitolerans</name>
    <dbReference type="NCBI Taxonomy" id="861266"/>
    <lineage>
        <taxon>Bacteria</taxon>
        <taxon>Bacillati</taxon>
        <taxon>Actinomycetota</taxon>
        <taxon>Actinomycetes</taxon>
        <taxon>Micrococcales</taxon>
        <taxon>Micrococcaceae</taxon>
        <taxon>Pseudarthrobacter</taxon>
    </lineage>
</organism>
<gene>
    <name evidence="2" type="ORF">QFZ36_003563</name>
</gene>
<name>A0ABU0PPU6_9MICC</name>
<dbReference type="PANTHER" id="PTHR35333">
    <property type="entry name" value="BETA-LACTAMASE"/>
    <property type="match status" value="1"/>
</dbReference>
<dbReference type="InterPro" id="IPR045155">
    <property type="entry name" value="Beta-lactam_cat"/>
</dbReference>
<dbReference type="EC" id="3.5.2.6" evidence="2"/>
<sequence length="305" mass="32435">MSVDQKMRAARQAIPAPRHARKRLALLFTAVALVIAAVVVLAIVRSGPPGGTPGPVPAAAPEAPVAVAPDSLEDKIQSLLDENSEYRIGLALADISGDAALTFGDQEDFTAASTAKIITAAAYYHLVETGEAALDDPLGDYDAAFQLQAMINESNNDSWLLLMDAVGYQELIEYAASIGVTYDPEENLLTPAEMALVLKQLYAGDLLNRDNTAELLSYMQDTNNEELIPGGSQAGIEVFHKYGEIDGELHDAAVLAYRGSTFVLVIYTENADGTEDDGQAEVIRELTGVVEKALFPPVQAGNNAS</sequence>
<dbReference type="InterPro" id="IPR000871">
    <property type="entry name" value="Beta-lactam_class-A"/>
</dbReference>
<keyword evidence="3" id="KW-1185">Reference proteome</keyword>
<dbReference type="PANTHER" id="PTHR35333:SF3">
    <property type="entry name" value="BETA-LACTAMASE-TYPE TRANSPEPTIDASE FOLD CONTAINING PROTEIN"/>
    <property type="match status" value="1"/>
</dbReference>
<comment type="caution">
    <text evidence="2">The sequence shown here is derived from an EMBL/GenBank/DDBJ whole genome shotgun (WGS) entry which is preliminary data.</text>
</comment>
<evidence type="ECO:0000313" key="2">
    <source>
        <dbReference type="EMBL" id="MDQ0676002.1"/>
    </source>
</evidence>
<evidence type="ECO:0000313" key="3">
    <source>
        <dbReference type="Proteomes" id="UP001236806"/>
    </source>
</evidence>
<keyword evidence="2" id="KW-0378">Hydrolase</keyword>
<protein>
    <submittedName>
        <fullName evidence="2">Beta-lactamase class A</fullName>
        <ecNumber evidence="2">3.5.2.6</ecNumber>
    </submittedName>
</protein>
<dbReference type="Gene3D" id="3.40.710.10">
    <property type="entry name" value="DD-peptidase/beta-lactamase superfamily"/>
    <property type="match status" value="1"/>
</dbReference>